<evidence type="ECO:0000256" key="1">
    <source>
        <dbReference type="SAM" id="MobiDB-lite"/>
    </source>
</evidence>
<dbReference type="GO" id="GO:0032153">
    <property type="term" value="C:cell division site"/>
    <property type="evidence" value="ECO:0007669"/>
    <property type="project" value="TreeGrafter"/>
</dbReference>
<dbReference type="GO" id="GO:0032506">
    <property type="term" value="P:cytokinetic process"/>
    <property type="evidence" value="ECO:0007669"/>
    <property type="project" value="TreeGrafter"/>
</dbReference>
<dbReference type="SUPFAM" id="SSF110997">
    <property type="entry name" value="Sporulation related repeat"/>
    <property type="match status" value="1"/>
</dbReference>
<feature type="compositionally biased region" description="Basic and acidic residues" evidence="1">
    <location>
        <begin position="88"/>
        <end position="97"/>
    </location>
</feature>
<dbReference type="InterPro" id="IPR036680">
    <property type="entry name" value="SPOR-like_sf"/>
</dbReference>
<dbReference type="EMBL" id="CP002444">
    <property type="protein sequence ID" value="ADU97080.1"/>
    <property type="molecule type" value="Genomic_DNA"/>
</dbReference>
<feature type="region of interest" description="Disordered" evidence="1">
    <location>
        <begin position="77"/>
        <end position="167"/>
    </location>
</feature>
<keyword evidence="4" id="KW-1185">Reference proteome</keyword>
<gene>
    <name evidence="3" type="ordered locus">Theam_1114</name>
</gene>
<evidence type="ECO:0000259" key="2">
    <source>
        <dbReference type="PROSITE" id="PS51724"/>
    </source>
</evidence>
<dbReference type="AlphaFoldDB" id="E8T2I5"/>
<evidence type="ECO:0000313" key="3">
    <source>
        <dbReference type="EMBL" id="ADU97080.1"/>
    </source>
</evidence>
<dbReference type="GO" id="GO:0042834">
    <property type="term" value="F:peptidoglycan binding"/>
    <property type="evidence" value="ECO:0007669"/>
    <property type="project" value="InterPro"/>
</dbReference>
<dbReference type="InterPro" id="IPR052521">
    <property type="entry name" value="Cell_div_SPOR-domain"/>
</dbReference>
<dbReference type="eggNOG" id="COG3087">
    <property type="taxonomic scope" value="Bacteria"/>
</dbReference>
<dbReference type="STRING" id="648996.Theam_1114"/>
<sequence>MEGGRKIQALLGVATVILLTLSYSVGYYVGKEAGVQQERKKCEAEKKQLIKTLAQINPVSRPQTPIESKVVEGIVGMNSTSQTGSQVKPEKPKKPEKPSAVAENTTKKASEKTASGVPASGANGKEGAEKRAEKVASAEPKARHSVKAASEAPQVHRPSGKAGAEAKKPQKVYYLQVGVFRNEKNAEKLVKELQTKGFSARLERAGRVYKVVVGEFSSWHRAVAVQKELKREGYTSILRWRKQ</sequence>
<evidence type="ECO:0000313" key="4">
    <source>
        <dbReference type="Proteomes" id="UP000006362"/>
    </source>
</evidence>
<dbReference type="InterPro" id="IPR007730">
    <property type="entry name" value="SPOR-like_dom"/>
</dbReference>
<dbReference type="Pfam" id="PF05036">
    <property type="entry name" value="SPOR"/>
    <property type="match status" value="1"/>
</dbReference>
<organism evidence="3 4">
    <name type="scientific">Thermovibrio ammonificans (strain DSM 15698 / JCM 12110 / HB-1)</name>
    <dbReference type="NCBI Taxonomy" id="648996"/>
    <lineage>
        <taxon>Bacteria</taxon>
        <taxon>Pseudomonadati</taxon>
        <taxon>Aquificota</taxon>
        <taxon>Aquificia</taxon>
        <taxon>Desulfurobacteriales</taxon>
        <taxon>Desulfurobacteriaceae</taxon>
        <taxon>Thermovibrio</taxon>
    </lineage>
</organism>
<dbReference type="PANTHER" id="PTHR38687">
    <property type="entry name" value="CELL DIVISION PROTEIN DEDD-RELATED"/>
    <property type="match status" value="1"/>
</dbReference>
<feature type="domain" description="SPOR" evidence="2">
    <location>
        <begin position="167"/>
        <end position="243"/>
    </location>
</feature>
<dbReference type="Gene3D" id="3.30.70.1070">
    <property type="entry name" value="Sporulation related repeat"/>
    <property type="match status" value="1"/>
</dbReference>
<dbReference type="PANTHER" id="PTHR38687:SF1">
    <property type="entry name" value="CELL DIVISION PROTEIN DEDD"/>
    <property type="match status" value="1"/>
</dbReference>
<feature type="compositionally biased region" description="Basic and acidic residues" evidence="1">
    <location>
        <begin position="126"/>
        <end position="142"/>
    </location>
</feature>
<dbReference type="GO" id="GO:0030428">
    <property type="term" value="C:cell septum"/>
    <property type="evidence" value="ECO:0007669"/>
    <property type="project" value="TreeGrafter"/>
</dbReference>
<proteinExistence type="predicted"/>
<dbReference type="KEGG" id="tam:Theam_1114"/>
<dbReference type="RefSeq" id="WP_013537866.1">
    <property type="nucleotide sequence ID" value="NC_014926.1"/>
</dbReference>
<accession>E8T2I5</accession>
<dbReference type="Proteomes" id="UP000006362">
    <property type="component" value="Chromosome"/>
</dbReference>
<feature type="compositionally biased region" description="Polar residues" evidence="1">
    <location>
        <begin position="77"/>
        <end position="86"/>
    </location>
</feature>
<dbReference type="PROSITE" id="PS51724">
    <property type="entry name" value="SPOR"/>
    <property type="match status" value="1"/>
</dbReference>
<reference evidence="3" key="1">
    <citation type="submission" date="2011-01" db="EMBL/GenBank/DDBJ databases">
        <title>Complete sequence of chromosome of Thermovibrio ammonificans HB-1.</title>
        <authorList>
            <consortium name="US DOE Joint Genome Institute"/>
            <person name="Lucas S."/>
            <person name="Copeland A."/>
            <person name="Lapidus A."/>
            <person name="Cheng J.-F."/>
            <person name="Goodwin L."/>
            <person name="Pitluck S."/>
            <person name="Davenport K."/>
            <person name="Detter J.C."/>
            <person name="Han C."/>
            <person name="Tapia R."/>
            <person name="Land M."/>
            <person name="Hauser L."/>
            <person name="Kyrpides N."/>
            <person name="Ivanova N."/>
            <person name="Ovchinnikova G."/>
            <person name="Vetriani C."/>
            <person name="Woyke T."/>
        </authorList>
    </citation>
    <scope>NUCLEOTIDE SEQUENCE [LARGE SCALE GENOMIC DNA]</scope>
    <source>
        <strain evidence="3">HB-1</strain>
    </source>
</reference>
<dbReference type="OrthoDB" id="14963at2"/>
<name>E8T2I5_THEA1</name>
<dbReference type="HOGENOM" id="CLU_1142159_0_0_0"/>
<protein>
    <submittedName>
        <fullName evidence="3">Sporulation domain-containing protein</fullName>
    </submittedName>
</protein>